<accession>A0AAF6BU10</accession>
<name>A0AAF6BU10_MARPO</name>
<protein>
    <recommendedName>
        <fullName evidence="3">Ataxin-2 C-terminal domain-containing protein</fullName>
    </recommendedName>
</protein>
<dbReference type="AlphaFoldDB" id="A0AAF6BU10"/>
<organism evidence="1 2">
    <name type="scientific">Marchantia polymorpha subsp. ruderalis</name>
    <dbReference type="NCBI Taxonomy" id="1480154"/>
    <lineage>
        <taxon>Eukaryota</taxon>
        <taxon>Viridiplantae</taxon>
        <taxon>Streptophyta</taxon>
        <taxon>Embryophyta</taxon>
        <taxon>Marchantiophyta</taxon>
        <taxon>Marchantiopsida</taxon>
        <taxon>Marchantiidae</taxon>
        <taxon>Marchantiales</taxon>
        <taxon>Marchantiaceae</taxon>
        <taxon>Marchantia</taxon>
    </lineage>
</organism>
<dbReference type="Pfam" id="PF07145">
    <property type="entry name" value="PAM2"/>
    <property type="match status" value="1"/>
</dbReference>
<evidence type="ECO:0000313" key="2">
    <source>
        <dbReference type="Proteomes" id="UP001162541"/>
    </source>
</evidence>
<gene>
    <name evidence="1" type="ORF">Mp_6g20040</name>
</gene>
<sequence>MVVQTAIMSTLNPNAPLFIPASFMAAEDFSPEWWRLVETCPAFRDYWLRERFESGDPYDGPTEEDEFDAIDDLLDIQNQIQFDGLDIADDLAHHKQDNGSYSVLSSCSV</sequence>
<dbReference type="InterPro" id="IPR009818">
    <property type="entry name" value="PAM2_motif"/>
</dbReference>
<dbReference type="PANTHER" id="PTHR33790">
    <property type="entry name" value="OS05G0344200 PROTEIN"/>
    <property type="match status" value="1"/>
</dbReference>
<evidence type="ECO:0000313" key="1">
    <source>
        <dbReference type="EMBL" id="BBN15494.1"/>
    </source>
</evidence>
<dbReference type="InterPro" id="IPR040414">
    <property type="entry name" value="CID1/CID2"/>
</dbReference>
<reference evidence="2" key="1">
    <citation type="journal article" date="2020" name="Curr. Biol.">
        <title>Chromatin organization in early land plants reveals an ancestral association between H3K27me3, transposons, and constitutive heterochromatin.</title>
        <authorList>
            <person name="Montgomery S.A."/>
            <person name="Tanizawa Y."/>
            <person name="Galik B."/>
            <person name="Wang N."/>
            <person name="Ito T."/>
            <person name="Mochizuki T."/>
            <person name="Akimcheva S."/>
            <person name="Bowman J.L."/>
            <person name="Cognat V."/>
            <person name="Marechal-Drouard L."/>
            <person name="Ekker H."/>
            <person name="Hong S.F."/>
            <person name="Kohchi T."/>
            <person name="Lin S.S."/>
            <person name="Liu L.D."/>
            <person name="Nakamura Y."/>
            <person name="Valeeva L.R."/>
            <person name="Shakirov E.V."/>
            <person name="Shippen D.E."/>
            <person name="Wei W.L."/>
            <person name="Yagura M."/>
            <person name="Yamaoka S."/>
            <person name="Yamato K.T."/>
            <person name="Liu C."/>
            <person name="Berger F."/>
        </authorList>
    </citation>
    <scope>NUCLEOTIDE SEQUENCE [LARGE SCALE GENOMIC DNA]</scope>
    <source>
        <strain evidence="2">Tak-1</strain>
    </source>
</reference>
<dbReference type="Proteomes" id="UP001162541">
    <property type="component" value="Chromosome 6"/>
</dbReference>
<dbReference type="EMBL" id="AP019871">
    <property type="protein sequence ID" value="BBN15494.1"/>
    <property type="molecule type" value="Genomic_DNA"/>
</dbReference>
<evidence type="ECO:0008006" key="3">
    <source>
        <dbReference type="Google" id="ProtNLM"/>
    </source>
</evidence>
<dbReference type="PANTHER" id="PTHR33790:SF1">
    <property type="entry name" value="PROTEIN EARLY RESPONSIVE TO DEHYDRATION 15"/>
    <property type="match status" value="1"/>
</dbReference>
<proteinExistence type="predicted"/>